<comment type="subcellular location">
    <subcellularLocation>
        <location evidence="6">Cytoplasm</location>
    </subcellularLocation>
</comment>
<gene>
    <name evidence="6 8" type="primary">ruvA</name>
    <name evidence="8" type="ORF">WR164_06560</name>
</gene>
<evidence type="ECO:0000256" key="4">
    <source>
        <dbReference type="ARBA" id="ARBA00023172"/>
    </source>
</evidence>
<dbReference type="InterPro" id="IPR010994">
    <property type="entry name" value="RuvA_2-like"/>
</dbReference>
<organism evidence="8 9">
    <name type="scientific">Philodulcilactobacillus myokoensis</name>
    <dbReference type="NCBI Taxonomy" id="2929573"/>
    <lineage>
        <taxon>Bacteria</taxon>
        <taxon>Bacillati</taxon>
        <taxon>Bacillota</taxon>
        <taxon>Bacilli</taxon>
        <taxon>Lactobacillales</taxon>
        <taxon>Lactobacillaceae</taxon>
        <taxon>Philodulcilactobacillus</taxon>
    </lineage>
</organism>
<dbReference type="GO" id="GO:0005737">
    <property type="term" value="C:cytoplasm"/>
    <property type="evidence" value="ECO:0007669"/>
    <property type="project" value="UniProtKB-SubCell"/>
</dbReference>
<evidence type="ECO:0000259" key="7">
    <source>
        <dbReference type="SMART" id="SM00278"/>
    </source>
</evidence>
<dbReference type="GO" id="GO:0000400">
    <property type="term" value="F:four-way junction DNA binding"/>
    <property type="evidence" value="ECO:0007669"/>
    <property type="project" value="UniProtKB-UniRule"/>
</dbReference>
<dbReference type="HAMAP" id="MF_00031">
    <property type="entry name" value="DNA_HJ_migration_RuvA"/>
    <property type="match status" value="1"/>
</dbReference>
<feature type="region of interest" description="Domain III" evidence="6">
    <location>
        <begin position="151"/>
        <end position="204"/>
    </location>
</feature>
<dbReference type="GO" id="GO:0009378">
    <property type="term" value="F:four-way junction helicase activity"/>
    <property type="evidence" value="ECO:0007669"/>
    <property type="project" value="InterPro"/>
</dbReference>
<keyword evidence="8" id="KW-0547">Nucleotide-binding</keyword>
<sequence length="204" mass="22966">MFEYLKGYIVKIKSTYVVLDVNGVGYLIYVADPYYYQNDDKLTKIYVHQVVTDSFQLLYGFKNESEKAIFEKLIDVSGIGPKSALAILTGNRNNDLLNAIKTENVSYLKKFPGVGNKTAKQIILDLQGKINDLMPNQNLGSDFNQSNEIHEDNQALADAIAALKSLGYNQHNINQIQTKLEKVPGLNTNQYLSRGLNLLNPNRF</sequence>
<keyword evidence="8" id="KW-0378">Hydrolase</keyword>
<dbReference type="EMBL" id="BRPL01000002">
    <property type="protein sequence ID" value="GLB46677.1"/>
    <property type="molecule type" value="Genomic_DNA"/>
</dbReference>
<keyword evidence="9" id="KW-1185">Reference proteome</keyword>
<dbReference type="GO" id="GO:0006310">
    <property type="term" value="P:DNA recombination"/>
    <property type="evidence" value="ECO:0007669"/>
    <property type="project" value="UniProtKB-UniRule"/>
</dbReference>
<dbReference type="Proteomes" id="UP001144204">
    <property type="component" value="Unassembled WGS sequence"/>
</dbReference>
<keyword evidence="8" id="KW-0067">ATP-binding</keyword>
<dbReference type="InterPro" id="IPR036267">
    <property type="entry name" value="RuvA_C_sf"/>
</dbReference>
<keyword evidence="1 6" id="KW-0963">Cytoplasm</keyword>
<evidence type="ECO:0000313" key="9">
    <source>
        <dbReference type="Proteomes" id="UP001144204"/>
    </source>
</evidence>
<dbReference type="Pfam" id="PF14520">
    <property type="entry name" value="HHH_5"/>
    <property type="match status" value="1"/>
</dbReference>
<evidence type="ECO:0000256" key="3">
    <source>
        <dbReference type="ARBA" id="ARBA00023125"/>
    </source>
</evidence>
<protein>
    <recommendedName>
        <fullName evidence="6">Holliday junction branch migration complex subunit RuvA</fullName>
    </recommendedName>
</protein>
<dbReference type="GO" id="GO:0009379">
    <property type="term" value="C:Holliday junction helicase complex"/>
    <property type="evidence" value="ECO:0007669"/>
    <property type="project" value="InterPro"/>
</dbReference>
<comment type="subunit">
    <text evidence="6">Homotetramer. Forms an RuvA(8)-RuvB(12)-Holliday junction (HJ) complex. HJ DNA is sandwiched between 2 RuvA tetramers; dsDNA enters through RuvA and exits via RuvB. An RuvB hexamer assembles on each DNA strand where it exits the tetramer. Each RuvB hexamer is contacted by two RuvA subunits (via domain III) on 2 adjacent RuvB subunits; this complex drives branch migration. In the full resolvosome a probable DNA-RuvA(4)-RuvB(12)-RuvC(2) complex forms which resolves the HJ.</text>
</comment>
<dbReference type="AlphaFoldDB" id="A0A9W6B0Q8"/>
<dbReference type="GO" id="GO:0006281">
    <property type="term" value="P:DNA repair"/>
    <property type="evidence" value="ECO:0007669"/>
    <property type="project" value="UniProtKB-UniRule"/>
</dbReference>
<comment type="domain">
    <text evidence="6">Has three domains with a flexible linker between the domains II and III and assumes an 'L' shape. Domain III is highly mobile and contacts RuvB.</text>
</comment>
<reference evidence="8" key="1">
    <citation type="submission" date="2022-07" db="EMBL/GenBank/DDBJ databases">
        <authorList>
            <person name="Kouya T."/>
            <person name="Ishiyama Y."/>
        </authorList>
    </citation>
    <scope>NUCLEOTIDE SEQUENCE</scope>
    <source>
        <strain evidence="8">WR16-4</strain>
    </source>
</reference>
<dbReference type="InterPro" id="IPR011114">
    <property type="entry name" value="RuvA_C"/>
</dbReference>
<name>A0A9W6B0Q8_9LACO</name>
<keyword evidence="4 6" id="KW-0233">DNA recombination</keyword>
<feature type="domain" description="Helix-hairpin-helix DNA-binding motif class 1" evidence="7">
    <location>
        <begin position="71"/>
        <end position="90"/>
    </location>
</feature>
<reference evidence="8" key="2">
    <citation type="journal article" date="2023" name="PLoS ONE">
        <title>Philodulcilactobacillus myokoensis gen. nov., sp. nov., a fructophilic, acidophilic, and agar-phobic lactic acid bacterium isolated from fermented vegetable extracts.</title>
        <authorList>
            <person name="Kouya T."/>
            <person name="Ishiyama Y."/>
            <person name="Ohashi S."/>
            <person name="Kumakubo R."/>
            <person name="Yamazaki T."/>
            <person name="Otaki T."/>
        </authorList>
    </citation>
    <scope>NUCLEOTIDE SEQUENCE</scope>
    <source>
        <strain evidence="8">WR16-4</strain>
    </source>
</reference>
<feature type="domain" description="Helix-hairpin-helix DNA-binding motif class 1" evidence="7">
    <location>
        <begin position="106"/>
        <end position="125"/>
    </location>
</feature>
<dbReference type="GO" id="GO:0048476">
    <property type="term" value="C:Holliday junction resolvase complex"/>
    <property type="evidence" value="ECO:0007669"/>
    <property type="project" value="UniProtKB-UniRule"/>
</dbReference>
<comment type="caution">
    <text evidence="8">The sequence shown here is derived from an EMBL/GenBank/DDBJ whole genome shotgun (WGS) entry which is preliminary data.</text>
</comment>
<dbReference type="SUPFAM" id="SSF47781">
    <property type="entry name" value="RuvA domain 2-like"/>
    <property type="match status" value="1"/>
</dbReference>
<dbReference type="SUPFAM" id="SSF50249">
    <property type="entry name" value="Nucleic acid-binding proteins"/>
    <property type="match status" value="1"/>
</dbReference>
<dbReference type="InterPro" id="IPR013849">
    <property type="entry name" value="DNA_helicase_Holl-junc_RuvA_I"/>
</dbReference>
<proteinExistence type="inferred from homology"/>
<dbReference type="Pfam" id="PF01330">
    <property type="entry name" value="RuvA_N"/>
    <property type="match status" value="1"/>
</dbReference>
<dbReference type="CDD" id="cd14332">
    <property type="entry name" value="UBA_RuvA_C"/>
    <property type="match status" value="1"/>
</dbReference>
<dbReference type="SMART" id="SM00278">
    <property type="entry name" value="HhH1"/>
    <property type="match status" value="2"/>
</dbReference>
<evidence type="ECO:0000313" key="8">
    <source>
        <dbReference type="EMBL" id="GLB46677.1"/>
    </source>
</evidence>
<dbReference type="InterPro" id="IPR000085">
    <property type="entry name" value="RuvA"/>
</dbReference>
<evidence type="ECO:0000256" key="6">
    <source>
        <dbReference type="HAMAP-Rule" id="MF_00031"/>
    </source>
</evidence>
<dbReference type="NCBIfam" id="TIGR00084">
    <property type="entry name" value="ruvA"/>
    <property type="match status" value="1"/>
</dbReference>
<keyword evidence="8" id="KW-0347">Helicase</keyword>
<keyword evidence="5 6" id="KW-0234">DNA repair</keyword>
<comment type="caution">
    <text evidence="6">Lacks conserved residue(s) required for the propagation of feature annotation.</text>
</comment>
<dbReference type="Pfam" id="PF07499">
    <property type="entry name" value="RuvA_C"/>
    <property type="match status" value="1"/>
</dbReference>
<dbReference type="RefSeq" id="WP_286136138.1">
    <property type="nucleotide sequence ID" value="NZ_BRPL01000002.1"/>
</dbReference>
<evidence type="ECO:0000256" key="1">
    <source>
        <dbReference type="ARBA" id="ARBA00022490"/>
    </source>
</evidence>
<accession>A0A9W6B0Q8</accession>
<dbReference type="Gene3D" id="2.40.50.140">
    <property type="entry name" value="Nucleic acid-binding proteins"/>
    <property type="match status" value="1"/>
</dbReference>
<dbReference type="Gene3D" id="1.10.150.20">
    <property type="entry name" value="5' to 3' exonuclease, C-terminal subdomain"/>
    <property type="match status" value="1"/>
</dbReference>
<evidence type="ECO:0000256" key="5">
    <source>
        <dbReference type="ARBA" id="ARBA00023204"/>
    </source>
</evidence>
<keyword evidence="3 6" id="KW-0238">DNA-binding</keyword>
<dbReference type="InterPro" id="IPR003583">
    <property type="entry name" value="Hlx-hairpin-Hlx_DNA-bd_motif"/>
</dbReference>
<comment type="similarity">
    <text evidence="6">Belongs to the RuvA family.</text>
</comment>
<dbReference type="SUPFAM" id="SSF46929">
    <property type="entry name" value="DNA helicase RuvA subunit, C-terminal domain"/>
    <property type="match status" value="1"/>
</dbReference>
<dbReference type="GO" id="GO:0005524">
    <property type="term" value="F:ATP binding"/>
    <property type="evidence" value="ECO:0007669"/>
    <property type="project" value="InterPro"/>
</dbReference>
<evidence type="ECO:0000256" key="2">
    <source>
        <dbReference type="ARBA" id="ARBA00022763"/>
    </source>
</evidence>
<comment type="function">
    <text evidence="6">The RuvA-RuvB-RuvC complex processes Holliday junction (HJ) DNA during genetic recombination and DNA repair, while the RuvA-RuvB complex plays an important role in the rescue of blocked DNA replication forks via replication fork reversal (RFR). RuvA specifically binds to HJ cruciform DNA, conferring on it an open structure. The RuvB hexamer acts as an ATP-dependent pump, pulling dsDNA into and through the RuvAB complex. HJ branch migration allows RuvC to scan DNA until it finds its consensus sequence, where it cleaves and resolves the cruciform DNA.</text>
</comment>
<dbReference type="InterPro" id="IPR012340">
    <property type="entry name" value="NA-bd_OB-fold"/>
</dbReference>
<keyword evidence="2 6" id="KW-0227">DNA damage</keyword>